<protein>
    <recommendedName>
        <fullName evidence="18">Alpha-latrotoxin</fullName>
    </recommendedName>
</protein>
<dbReference type="GO" id="GO:0044231">
    <property type="term" value="C:host cell presynaptic membrane"/>
    <property type="evidence" value="ECO:0007669"/>
    <property type="project" value="UniProtKB-KW"/>
</dbReference>
<dbReference type="GO" id="GO:0044218">
    <property type="term" value="C:other organism cell membrane"/>
    <property type="evidence" value="ECO:0007669"/>
    <property type="project" value="UniProtKB-KW"/>
</dbReference>
<keyword evidence="11" id="KW-0638">Presynaptic neurotoxin</keyword>
<dbReference type="PROSITE" id="PS50297">
    <property type="entry name" value="ANK_REP_REGION"/>
    <property type="match status" value="6"/>
</dbReference>
<proteinExistence type="inferred from homology"/>
<reference evidence="20" key="1">
    <citation type="journal article" date="2014" name="FEBS Lett.">
        <title>Gene structure, regulatory control, and evolution of black widow venom latrotoxins.</title>
        <authorList>
            <person name="Bhere K.V."/>
            <person name="Haney R.A."/>
            <person name="Ayoub N.A."/>
            <person name="Garb J.E."/>
        </authorList>
    </citation>
    <scope>NUCLEOTIDE SEQUENCE</scope>
</reference>
<dbReference type="Gene3D" id="1.25.40.20">
    <property type="entry name" value="Ankyrin repeat-containing domain"/>
    <property type="match status" value="3"/>
</dbReference>
<dbReference type="InterPro" id="IPR036770">
    <property type="entry name" value="Ankyrin_rpt-contain_sf"/>
</dbReference>
<dbReference type="SMART" id="SM00248">
    <property type="entry name" value="ANK"/>
    <property type="match status" value="19"/>
</dbReference>
<dbReference type="GO" id="GO:0090729">
    <property type="term" value="F:toxin activity"/>
    <property type="evidence" value="ECO:0007669"/>
    <property type="project" value="UniProtKB-KW"/>
</dbReference>
<keyword evidence="14" id="KW-1015">Disulfide bond</keyword>
<comment type="similarity">
    <text evidence="16">Belongs to the cationic peptide 01 (latrotoxin) family. 03 (alpha-latrotoxin) subfamily.</text>
</comment>
<evidence type="ECO:0000256" key="17">
    <source>
        <dbReference type="ARBA" id="ARBA00049715"/>
    </source>
</evidence>
<dbReference type="Pfam" id="PF12796">
    <property type="entry name" value="Ank_2"/>
    <property type="match status" value="6"/>
</dbReference>
<evidence type="ECO:0000256" key="2">
    <source>
        <dbReference type="ARBA" id="ARBA00004613"/>
    </source>
</evidence>
<accession>A0A089G0Q5</accession>
<sequence>MSLLKDAEVARIEWNTAYSSTRSKRNSELEARSRECKELQISQKSLGMFNNILSALNSMPVIGKVGQMVTAGVRVVSHIAEGGLDIAQTALNCDDVPFEEIKQLINKKFNELDRKLEQNTVLLEKISGLVTKTLSIIEETREEMHQRFNEILVSIENAKIEPIISQINNFIQYFETESNRIRGLKLSDYISELEIEQGALSFFKNTRTPGEDSLHGPLFSLIKNNYAIPDAINDEIAFKALYALMYGIQTYFSVFLFLVEQYSYLANYYYDRGQIDKYRACFGNLRSVFSGFTASLVGGDESSSLIGSIINILRIVKSKDFVGLDRSGLYEKLNKKIETFEKLRDDFRNLKSPLIPETPENYSGLSFTLNIKSNTGEWIKEKGVRYAVQYQRQNSSQFFEVKEWSPAITVQERACPTLTFPRDPKTVLIFRKFEMGPFNQNVQLVGTLRPTQMTFLDIDRDLYNAAENPDIKIGKKEARIFLRNGADLSVVFEKGRSVLHAAAKSANVFLLIKSLFHAKFPGFNVRDNDGYAPIHIAAQAGNAGIVKLLLNFNAQVNAKTNRGLTALHIAAKKGFILTVQNLFESLEINLYEKDEYGFTPLHSAVKGGKEILEAFIKKGVEDINIKSNNELTPFHLAIINNDLDVAEVLRQTNKVDVNSGDTFNMTPLHYAAMLGNASVVNYLRLLPDIKLNIVTKVNNWSPLHYAIFFKKDDAALELLKSASVDKHLRENGSATPLHFAVTFERKRIVSKLVEWKELVEERTKDGFTALHLAALRKDTEIISILLNGLAHIEAETFDGKTPLQLATLAGRSNNALYLLKRGADFTVSDNDGQTPIHIASLNNEWEIVKAIVEGNPESMTVRNRERDTALNLAAQKHHDVVVKLLVEKGADVNTMNTNGIFPLLSYVLAGDLIMVKFLVDHGADVYNTDDYGLSVLYIAIEKNFLNLVQYFIQEVKFDWNQNDWHRGRQCPKEICSYKYFAFCDAIGYDKLEIVKYFVGTLKENECDPLHFASMYGKLDIVKYLILDANMKVDGNNEKVNTPLCLAVKNEYPKVVEYLVEKKANISANCEYKNTAIDIAIQKGDLPMVIFFSENGADLRHKNEMNYTPFMMSFIYGKYDITKYFLENQINNINIDEVNGLGQSCLHLAVMLNQMDLVKLLVEKGIYMFRMDRYQKLAFEYSKNQTMYDYLIEKMYGRYIRSSYFWKNNYNQNHKYLHYNSVRNKGVEDHHQKYASLGKDESNINRSITPPSNFDVMGTIFLLDVIIRHFTNKKYVGGNQTPSEADAQAAALKITEKFENFLKIFEDVPEDKIDFSEMHRDIYKAIKTGSESEIHKVMCSGVKYLSTLKPDEMQKSMLEFISIHHPKALLKSFLKDVTAIEDSLQFARDYCLDL</sequence>
<dbReference type="PRINTS" id="PR01415">
    <property type="entry name" value="ANKYRIN"/>
</dbReference>
<evidence type="ECO:0000256" key="4">
    <source>
        <dbReference type="ARBA" id="ARBA00022525"/>
    </source>
</evidence>
<evidence type="ECO:0000256" key="12">
    <source>
        <dbReference type="ARBA" id="ARBA00023043"/>
    </source>
</evidence>
<dbReference type="InterPro" id="IPR002110">
    <property type="entry name" value="Ankyrin_rpt"/>
</dbReference>
<organism evidence="20">
    <name type="scientific">Latrodectus hesperus</name>
    <name type="common">Western black widow spider</name>
    <dbReference type="NCBI Taxonomy" id="256737"/>
    <lineage>
        <taxon>Eukaryota</taxon>
        <taxon>Metazoa</taxon>
        <taxon>Ecdysozoa</taxon>
        <taxon>Arthropoda</taxon>
        <taxon>Chelicerata</taxon>
        <taxon>Arachnida</taxon>
        <taxon>Araneae</taxon>
        <taxon>Araneomorphae</taxon>
        <taxon>Entelegynae</taxon>
        <taxon>Araneoidea</taxon>
        <taxon>Theridiidae</taxon>
        <taxon>Latrodectus</taxon>
    </lineage>
</organism>
<feature type="repeat" description="ANK" evidence="19">
    <location>
        <begin position="831"/>
        <end position="853"/>
    </location>
</feature>
<evidence type="ECO:0000256" key="3">
    <source>
        <dbReference type="ARBA" id="ARBA00022483"/>
    </source>
</evidence>
<dbReference type="PROSITE" id="PS50088">
    <property type="entry name" value="ANK_REPEAT"/>
    <property type="match status" value="7"/>
</dbReference>
<dbReference type="SUPFAM" id="SSF48403">
    <property type="entry name" value="Ankyrin repeat"/>
    <property type="match status" value="3"/>
</dbReference>
<feature type="repeat" description="ANK" evidence="19">
    <location>
        <begin position="529"/>
        <end position="561"/>
    </location>
</feature>
<evidence type="ECO:0000256" key="18">
    <source>
        <dbReference type="ARBA" id="ARBA00049811"/>
    </source>
</evidence>
<evidence type="ECO:0000256" key="5">
    <source>
        <dbReference type="ARBA" id="ARBA00022537"/>
    </source>
</evidence>
<comment type="subunit">
    <text evidence="17">Homotetramer in membranes.</text>
</comment>
<keyword evidence="5" id="KW-1052">Target cell membrane</keyword>
<evidence type="ECO:0000256" key="11">
    <source>
        <dbReference type="ARBA" id="ARBA00023028"/>
    </source>
</evidence>
<evidence type="ECO:0000256" key="19">
    <source>
        <dbReference type="PROSITE-ProRule" id="PRU00023"/>
    </source>
</evidence>
<dbReference type="GO" id="GO:0006887">
    <property type="term" value="P:exocytosis"/>
    <property type="evidence" value="ECO:0007669"/>
    <property type="project" value="UniProtKB-KW"/>
</dbReference>
<dbReference type="GO" id="GO:0005576">
    <property type="term" value="C:extracellular region"/>
    <property type="evidence" value="ECO:0007669"/>
    <property type="project" value="UniProtKB-SubCell"/>
</dbReference>
<evidence type="ECO:0000256" key="6">
    <source>
        <dbReference type="ARBA" id="ARBA00022656"/>
    </source>
</evidence>
<evidence type="ECO:0000256" key="13">
    <source>
        <dbReference type="ARBA" id="ARBA00023136"/>
    </source>
</evidence>
<feature type="repeat" description="ANK" evidence="19">
    <location>
        <begin position="798"/>
        <end position="830"/>
    </location>
</feature>
<keyword evidence="4" id="KW-0964">Secreted</keyword>
<evidence type="ECO:0000256" key="7">
    <source>
        <dbReference type="ARBA" id="ARBA00022685"/>
    </source>
</evidence>
<feature type="repeat" description="ANK" evidence="19">
    <location>
        <begin position="865"/>
        <end position="897"/>
    </location>
</feature>
<evidence type="ECO:0000256" key="1">
    <source>
        <dbReference type="ARBA" id="ARBA00004175"/>
    </source>
</evidence>
<evidence type="ECO:0000313" key="20">
    <source>
        <dbReference type="EMBL" id="AIP91372.1"/>
    </source>
</evidence>
<feature type="repeat" description="ANK" evidence="19">
    <location>
        <begin position="1140"/>
        <end position="1172"/>
    </location>
</feature>
<feature type="repeat" description="ANK" evidence="19">
    <location>
        <begin position="765"/>
        <end position="797"/>
    </location>
</feature>
<keyword evidence="8" id="KW-0812">Transmembrane</keyword>
<evidence type="ECO:0000256" key="14">
    <source>
        <dbReference type="ARBA" id="ARBA00023157"/>
    </source>
</evidence>
<feature type="repeat" description="ANK" evidence="19">
    <location>
        <begin position="898"/>
        <end position="930"/>
    </location>
</feature>
<evidence type="ECO:0000256" key="9">
    <source>
        <dbReference type="ARBA" id="ARBA00022699"/>
    </source>
</evidence>
<dbReference type="PANTHER" id="PTHR24198">
    <property type="entry name" value="ANKYRIN REPEAT AND PROTEIN KINASE DOMAIN-CONTAINING PROTEIN"/>
    <property type="match status" value="1"/>
</dbReference>
<comment type="subcellular location">
    <subcellularLocation>
        <location evidence="2">Secreted</location>
    </subcellularLocation>
    <subcellularLocation>
        <location evidence="1">Target cell membrane</location>
    </subcellularLocation>
</comment>
<keyword evidence="12 19" id="KW-0040">ANK repeat</keyword>
<keyword evidence="9" id="KW-0528">Neurotoxin</keyword>
<keyword evidence="6" id="KW-0800">Toxin</keyword>
<keyword evidence="7" id="KW-0165">Cleavage on pair of basic residues</keyword>
<dbReference type="PANTHER" id="PTHR24198:SF165">
    <property type="entry name" value="ANKYRIN REPEAT-CONTAINING PROTEIN-RELATED"/>
    <property type="match status" value="1"/>
</dbReference>
<keyword evidence="15" id="KW-1053">Target membrane</keyword>
<keyword evidence="3" id="KW-0268">Exocytosis</keyword>
<keyword evidence="13" id="KW-0472">Membrane</keyword>
<evidence type="ECO:0000256" key="8">
    <source>
        <dbReference type="ARBA" id="ARBA00022692"/>
    </source>
</evidence>
<keyword evidence="10" id="KW-0677">Repeat</keyword>
<evidence type="ECO:0000256" key="10">
    <source>
        <dbReference type="ARBA" id="ARBA00022737"/>
    </source>
</evidence>
<evidence type="ECO:0000256" key="15">
    <source>
        <dbReference type="ARBA" id="ARBA00023298"/>
    </source>
</evidence>
<evidence type="ECO:0000256" key="16">
    <source>
        <dbReference type="ARBA" id="ARBA00049657"/>
    </source>
</evidence>
<dbReference type="Pfam" id="PF00023">
    <property type="entry name" value="Ank"/>
    <property type="match status" value="1"/>
</dbReference>
<dbReference type="EMBL" id="KM382064">
    <property type="protein sequence ID" value="AIP91372.1"/>
    <property type="molecule type" value="Genomic_DNA"/>
</dbReference>
<name>A0A089G0Q5_LATHE</name>